<dbReference type="Proteomes" id="UP000325081">
    <property type="component" value="Unassembled WGS sequence"/>
</dbReference>
<keyword evidence="2" id="KW-1185">Reference proteome</keyword>
<protein>
    <submittedName>
        <fullName evidence="1">Replication factor-A protein 1-related</fullName>
    </submittedName>
</protein>
<dbReference type="EMBL" id="BKCP01010070">
    <property type="protein sequence ID" value="GER52084.1"/>
    <property type="molecule type" value="Genomic_DNA"/>
</dbReference>
<proteinExistence type="predicted"/>
<organism evidence="1 2">
    <name type="scientific">Striga asiatica</name>
    <name type="common">Asiatic witchweed</name>
    <name type="synonym">Buchnera asiatica</name>
    <dbReference type="NCBI Taxonomy" id="4170"/>
    <lineage>
        <taxon>Eukaryota</taxon>
        <taxon>Viridiplantae</taxon>
        <taxon>Streptophyta</taxon>
        <taxon>Embryophyta</taxon>
        <taxon>Tracheophyta</taxon>
        <taxon>Spermatophyta</taxon>
        <taxon>Magnoliopsida</taxon>
        <taxon>eudicotyledons</taxon>
        <taxon>Gunneridae</taxon>
        <taxon>Pentapetalae</taxon>
        <taxon>asterids</taxon>
        <taxon>lamiids</taxon>
        <taxon>Lamiales</taxon>
        <taxon>Orobanchaceae</taxon>
        <taxon>Buchnereae</taxon>
        <taxon>Striga</taxon>
    </lineage>
</organism>
<dbReference type="AlphaFoldDB" id="A0A5A7R6W0"/>
<name>A0A5A7R6W0_STRAF</name>
<sequence>MPRQLLLHIFNNAIDAMSYVPFIKYIFKMRVLDFSALGFKSRTKKTIIYEAKMTRFSSNSTKQLSNAIVIKKHDSSLDRGDDFSSFAYLLWIIWHERNRIKHGLQGKTVEQAWTIGIAWQEEANKVRSGRLSLECGLVGYR</sequence>
<evidence type="ECO:0000313" key="2">
    <source>
        <dbReference type="Proteomes" id="UP000325081"/>
    </source>
</evidence>
<accession>A0A5A7R6W0</accession>
<evidence type="ECO:0000313" key="1">
    <source>
        <dbReference type="EMBL" id="GER52084.1"/>
    </source>
</evidence>
<gene>
    <name evidence="1" type="ORF">STAS_29511</name>
</gene>
<reference evidence="2" key="1">
    <citation type="journal article" date="2019" name="Curr. Biol.">
        <title>Genome Sequence of Striga asiatica Provides Insight into the Evolution of Plant Parasitism.</title>
        <authorList>
            <person name="Yoshida S."/>
            <person name="Kim S."/>
            <person name="Wafula E.K."/>
            <person name="Tanskanen J."/>
            <person name="Kim Y.M."/>
            <person name="Honaas L."/>
            <person name="Yang Z."/>
            <person name="Spallek T."/>
            <person name="Conn C.E."/>
            <person name="Ichihashi Y."/>
            <person name="Cheong K."/>
            <person name="Cui S."/>
            <person name="Der J.P."/>
            <person name="Gundlach H."/>
            <person name="Jiao Y."/>
            <person name="Hori C."/>
            <person name="Ishida J.K."/>
            <person name="Kasahara H."/>
            <person name="Kiba T."/>
            <person name="Kim M.S."/>
            <person name="Koo N."/>
            <person name="Laohavisit A."/>
            <person name="Lee Y.H."/>
            <person name="Lumba S."/>
            <person name="McCourt P."/>
            <person name="Mortimer J.C."/>
            <person name="Mutuku J.M."/>
            <person name="Nomura T."/>
            <person name="Sasaki-Sekimoto Y."/>
            <person name="Seto Y."/>
            <person name="Wang Y."/>
            <person name="Wakatake T."/>
            <person name="Sakakibara H."/>
            <person name="Demura T."/>
            <person name="Yamaguchi S."/>
            <person name="Yoneyama K."/>
            <person name="Manabe R.I."/>
            <person name="Nelson D.C."/>
            <person name="Schulman A.H."/>
            <person name="Timko M.P."/>
            <person name="dePamphilis C.W."/>
            <person name="Choi D."/>
            <person name="Shirasu K."/>
        </authorList>
    </citation>
    <scope>NUCLEOTIDE SEQUENCE [LARGE SCALE GENOMIC DNA]</scope>
    <source>
        <strain evidence="2">cv. UVA1</strain>
    </source>
</reference>
<comment type="caution">
    <text evidence="1">The sequence shown here is derived from an EMBL/GenBank/DDBJ whole genome shotgun (WGS) entry which is preliminary data.</text>
</comment>